<dbReference type="EMBL" id="FXAW01000005">
    <property type="protein sequence ID" value="SMG38401.1"/>
    <property type="molecule type" value="Genomic_DNA"/>
</dbReference>
<name>A0A1X7KBX3_9BACT</name>
<feature type="chain" id="PRO_5012417301" description="BIG2 domain-containing protein" evidence="1">
    <location>
        <begin position="22"/>
        <end position="122"/>
    </location>
</feature>
<keyword evidence="1" id="KW-0732">Signal</keyword>
<feature type="signal peptide" evidence="1">
    <location>
        <begin position="1"/>
        <end position="21"/>
    </location>
</feature>
<dbReference type="OrthoDB" id="1439527at2"/>
<evidence type="ECO:0008006" key="4">
    <source>
        <dbReference type="Google" id="ProtNLM"/>
    </source>
</evidence>
<reference evidence="3" key="1">
    <citation type="submission" date="2017-04" db="EMBL/GenBank/DDBJ databases">
        <authorList>
            <person name="Varghese N."/>
            <person name="Submissions S."/>
        </authorList>
    </citation>
    <scope>NUCLEOTIDE SEQUENCE [LARGE SCALE GENOMIC DNA]</scope>
    <source>
        <strain evidence="3">DSM 4125</strain>
    </source>
</reference>
<dbReference type="STRING" id="1028.SAMN05661096_02538"/>
<accession>A0A1X7KBX3</accession>
<organism evidence="2 3">
    <name type="scientific">Marivirga sericea</name>
    <dbReference type="NCBI Taxonomy" id="1028"/>
    <lineage>
        <taxon>Bacteria</taxon>
        <taxon>Pseudomonadati</taxon>
        <taxon>Bacteroidota</taxon>
        <taxon>Cytophagia</taxon>
        <taxon>Cytophagales</taxon>
        <taxon>Marivirgaceae</taxon>
        <taxon>Marivirga</taxon>
    </lineage>
</organism>
<protein>
    <recommendedName>
        <fullName evidence="4">BIG2 domain-containing protein</fullName>
    </recommendedName>
</protein>
<keyword evidence="3" id="KW-1185">Reference proteome</keyword>
<proteinExistence type="predicted"/>
<dbReference type="AlphaFoldDB" id="A0A1X7KBX3"/>
<evidence type="ECO:0000313" key="3">
    <source>
        <dbReference type="Proteomes" id="UP000193804"/>
    </source>
</evidence>
<dbReference type="RefSeq" id="WP_139828028.1">
    <property type="nucleotide sequence ID" value="NZ_FXAW01000005.1"/>
</dbReference>
<dbReference type="PROSITE" id="PS51257">
    <property type="entry name" value="PROKAR_LIPOPROTEIN"/>
    <property type="match status" value="1"/>
</dbReference>
<dbReference type="Proteomes" id="UP000193804">
    <property type="component" value="Unassembled WGS sequence"/>
</dbReference>
<evidence type="ECO:0000313" key="2">
    <source>
        <dbReference type="EMBL" id="SMG38401.1"/>
    </source>
</evidence>
<gene>
    <name evidence="2" type="ORF">SAMN05661096_02538</name>
</gene>
<evidence type="ECO:0000256" key="1">
    <source>
        <dbReference type="SAM" id="SignalP"/>
    </source>
</evidence>
<sequence>MKNLKYNIFAILLIATLGLMSCENEEESFSFTPGTDLIIETSSGLEFVGETGVYYVAGHTIDETYTWSASGAGSSATPVPDRYGEFVEVTATETGTVTLTVENDQGLSGSIQIDVVIEPEEE</sequence>